<dbReference type="SUPFAM" id="SSF51735">
    <property type="entry name" value="NAD(P)-binding Rossmann-fold domains"/>
    <property type="match status" value="1"/>
</dbReference>
<comment type="caution">
    <text evidence="5">The sequence shown here is derived from an EMBL/GenBank/DDBJ whole genome shotgun (WGS) entry which is preliminary data.</text>
</comment>
<dbReference type="FunFam" id="3.40.50.720:FF:000374">
    <property type="entry name" value="3-oxoacyl-(Acyl-carrier-protein) reductase"/>
    <property type="match status" value="1"/>
</dbReference>
<keyword evidence="2" id="KW-0521">NADP</keyword>
<dbReference type="InterPro" id="IPR057326">
    <property type="entry name" value="KR_dom"/>
</dbReference>
<keyword evidence="6" id="KW-1185">Reference proteome</keyword>
<comment type="similarity">
    <text evidence="1">Belongs to the short-chain dehydrogenases/reductases (SDR) family.</text>
</comment>
<proteinExistence type="inferred from homology"/>
<evidence type="ECO:0000313" key="5">
    <source>
        <dbReference type="EMBL" id="KAF2838603.1"/>
    </source>
</evidence>
<feature type="domain" description="Ketoreductase" evidence="4">
    <location>
        <begin position="15"/>
        <end position="198"/>
    </location>
</feature>
<dbReference type="Pfam" id="PF13561">
    <property type="entry name" value="adh_short_C2"/>
    <property type="match status" value="1"/>
</dbReference>
<dbReference type="EMBL" id="MU006096">
    <property type="protein sequence ID" value="KAF2838603.1"/>
    <property type="molecule type" value="Genomic_DNA"/>
</dbReference>
<dbReference type="GO" id="GO:0016491">
    <property type="term" value="F:oxidoreductase activity"/>
    <property type="evidence" value="ECO:0007669"/>
    <property type="project" value="UniProtKB-KW"/>
</dbReference>
<dbReference type="InterPro" id="IPR002347">
    <property type="entry name" value="SDR_fam"/>
</dbReference>
<dbReference type="PRINTS" id="PR00081">
    <property type="entry name" value="GDHRDH"/>
</dbReference>
<protein>
    <submittedName>
        <fullName evidence="5">NAD(P)-binding protein</fullName>
    </submittedName>
</protein>
<name>A0A9P4VPA4_9PEZI</name>
<dbReference type="PANTHER" id="PTHR43639">
    <property type="entry name" value="OXIDOREDUCTASE, SHORT-CHAIN DEHYDROGENASE/REDUCTASE FAMILY (AFU_ORTHOLOGUE AFUA_5G02870)"/>
    <property type="match status" value="1"/>
</dbReference>
<organism evidence="5 6">
    <name type="scientific">Patellaria atrata CBS 101060</name>
    <dbReference type="NCBI Taxonomy" id="1346257"/>
    <lineage>
        <taxon>Eukaryota</taxon>
        <taxon>Fungi</taxon>
        <taxon>Dikarya</taxon>
        <taxon>Ascomycota</taxon>
        <taxon>Pezizomycotina</taxon>
        <taxon>Dothideomycetes</taxon>
        <taxon>Dothideomycetes incertae sedis</taxon>
        <taxon>Patellariales</taxon>
        <taxon>Patellariaceae</taxon>
        <taxon>Patellaria</taxon>
    </lineage>
</organism>
<dbReference type="PROSITE" id="PS00061">
    <property type="entry name" value="ADH_SHORT"/>
    <property type="match status" value="1"/>
</dbReference>
<gene>
    <name evidence="5" type="ORF">M501DRAFT_992574</name>
</gene>
<dbReference type="SMART" id="SM00822">
    <property type="entry name" value="PKS_KR"/>
    <property type="match status" value="1"/>
</dbReference>
<evidence type="ECO:0000256" key="3">
    <source>
        <dbReference type="ARBA" id="ARBA00023002"/>
    </source>
</evidence>
<dbReference type="Proteomes" id="UP000799429">
    <property type="component" value="Unassembled WGS sequence"/>
</dbReference>
<dbReference type="PANTHER" id="PTHR43639:SF1">
    <property type="entry name" value="SHORT-CHAIN DEHYDROGENASE_REDUCTASE FAMILY PROTEIN"/>
    <property type="match status" value="1"/>
</dbReference>
<dbReference type="AlphaFoldDB" id="A0A9P4VPA4"/>
<dbReference type="InterPro" id="IPR036291">
    <property type="entry name" value="NAD(P)-bd_dom_sf"/>
</dbReference>
<dbReference type="InterPro" id="IPR020904">
    <property type="entry name" value="Sc_DH/Rdtase_CS"/>
</dbReference>
<dbReference type="OrthoDB" id="47007at2759"/>
<evidence type="ECO:0000313" key="6">
    <source>
        <dbReference type="Proteomes" id="UP000799429"/>
    </source>
</evidence>
<evidence type="ECO:0000256" key="1">
    <source>
        <dbReference type="ARBA" id="ARBA00006484"/>
    </source>
</evidence>
<reference evidence="5" key="1">
    <citation type="journal article" date="2020" name="Stud. Mycol.">
        <title>101 Dothideomycetes genomes: a test case for predicting lifestyles and emergence of pathogens.</title>
        <authorList>
            <person name="Haridas S."/>
            <person name="Albert R."/>
            <person name="Binder M."/>
            <person name="Bloem J."/>
            <person name="Labutti K."/>
            <person name="Salamov A."/>
            <person name="Andreopoulos B."/>
            <person name="Baker S."/>
            <person name="Barry K."/>
            <person name="Bills G."/>
            <person name="Bluhm B."/>
            <person name="Cannon C."/>
            <person name="Castanera R."/>
            <person name="Culley D."/>
            <person name="Daum C."/>
            <person name="Ezra D."/>
            <person name="Gonzalez J."/>
            <person name="Henrissat B."/>
            <person name="Kuo A."/>
            <person name="Liang C."/>
            <person name="Lipzen A."/>
            <person name="Lutzoni F."/>
            <person name="Magnuson J."/>
            <person name="Mondo S."/>
            <person name="Nolan M."/>
            <person name="Ohm R."/>
            <person name="Pangilinan J."/>
            <person name="Park H.-J."/>
            <person name="Ramirez L."/>
            <person name="Alfaro M."/>
            <person name="Sun H."/>
            <person name="Tritt A."/>
            <person name="Yoshinaga Y."/>
            <person name="Zwiers L.-H."/>
            <person name="Turgeon B."/>
            <person name="Goodwin S."/>
            <person name="Spatafora J."/>
            <person name="Crous P."/>
            <person name="Grigoriev I."/>
        </authorList>
    </citation>
    <scope>NUCLEOTIDE SEQUENCE</scope>
    <source>
        <strain evidence="5">CBS 101060</strain>
    </source>
</reference>
<evidence type="ECO:0000256" key="2">
    <source>
        <dbReference type="ARBA" id="ARBA00022857"/>
    </source>
</evidence>
<dbReference type="Gene3D" id="3.40.50.720">
    <property type="entry name" value="NAD(P)-binding Rossmann-like Domain"/>
    <property type="match status" value="1"/>
</dbReference>
<keyword evidence="3" id="KW-0560">Oxidoreductase</keyword>
<evidence type="ECO:0000259" key="4">
    <source>
        <dbReference type="SMART" id="SM00822"/>
    </source>
</evidence>
<dbReference type="PRINTS" id="PR00080">
    <property type="entry name" value="SDRFAMILY"/>
</dbReference>
<accession>A0A9P4VPA4</accession>
<sequence length="261" mass="27275">MANIVGTTNLSLSGKVAIVTGASRGIGAAIALELAKRGAKVVLTYTSERSTKITEDLIAQIANFGNGAAGAKIQADLRELDAPAKIVSATRAAFGKSIDILVNNAGVEIVKSVLDVTPEDFASVFDLNVRGAYFMSQAVTKHLRSPGRIVNISSVGARDGYESMSVYSASKAALEGMTRGMAADLGAVGHTVNAVAPGPTESEMLDNIPESLKESQRKSTPVEHRFGTAEDIALVVAFLCEEQSRWLSGQTLSASGGFKML</sequence>